<organism evidence="1 2">
    <name type="scientific">Cyclotella atomus</name>
    <dbReference type="NCBI Taxonomy" id="382360"/>
    <lineage>
        <taxon>Eukaryota</taxon>
        <taxon>Sar</taxon>
        <taxon>Stramenopiles</taxon>
        <taxon>Ochrophyta</taxon>
        <taxon>Bacillariophyta</taxon>
        <taxon>Coscinodiscophyceae</taxon>
        <taxon>Thalassiosirophycidae</taxon>
        <taxon>Stephanodiscales</taxon>
        <taxon>Stephanodiscaceae</taxon>
        <taxon>Cyclotella</taxon>
    </lineage>
</organism>
<proteinExistence type="predicted"/>
<dbReference type="AlphaFoldDB" id="A0ABD3N9T1"/>
<reference evidence="1 2" key="1">
    <citation type="submission" date="2024-10" db="EMBL/GenBank/DDBJ databases">
        <title>Updated reference genomes for cyclostephanoid diatoms.</title>
        <authorList>
            <person name="Roberts W.R."/>
            <person name="Alverson A.J."/>
        </authorList>
    </citation>
    <scope>NUCLEOTIDE SEQUENCE [LARGE SCALE GENOMIC DNA]</scope>
    <source>
        <strain evidence="1 2">AJA010-31</strain>
    </source>
</reference>
<keyword evidence="2" id="KW-1185">Reference proteome</keyword>
<name>A0ABD3N9T1_9STRA</name>
<evidence type="ECO:0000313" key="2">
    <source>
        <dbReference type="Proteomes" id="UP001530400"/>
    </source>
</evidence>
<comment type="caution">
    <text evidence="1">The sequence shown here is derived from an EMBL/GenBank/DDBJ whole genome shotgun (WGS) entry which is preliminary data.</text>
</comment>
<accession>A0ABD3N9T1</accession>
<evidence type="ECO:0000313" key="1">
    <source>
        <dbReference type="EMBL" id="KAL3772752.1"/>
    </source>
</evidence>
<dbReference type="Proteomes" id="UP001530400">
    <property type="component" value="Unassembled WGS sequence"/>
</dbReference>
<gene>
    <name evidence="1" type="ORF">ACHAWO_004114</name>
</gene>
<sequence length="151" mass="16933">MVVTPAQLAATATATKPSIVINTYRSLAKMIRRMPEKQQPGAWTQLREGYRKNIEETDPRTIDELIEQAGKKIAFLRIVTPKESTNQSGVTRWVYKSSGEKDADGKATLRKTGQVVSNFTGSNMDPCNVKRHNQQLKRMGFVNNLHAKGLF</sequence>
<dbReference type="EMBL" id="JALLPJ020001261">
    <property type="protein sequence ID" value="KAL3772752.1"/>
    <property type="molecule type" value="Genomic_DNA"/>
</dbReference>
<protein>
    <submittedName>
        <fullName evidence="1">Uncharacterized protein</fullName>
    </submittedName>
</protein>